<keyword evidence="2" id="KW-0614">Plasmid</keyword>
<dbReference type="EMBL" id="CP021643">
    <property type="protein sequence ID" value="AVX45040.1"/>
    <property type="molecule type" value="Genomic_DNA"/>
</dbReference>
<protein>
    <submittedName>
        <fullName evidence="2">Exonuclease SbcC</fullName>
    </submittedName>
</protein>
<proteinExistence type="predicted"/>
<feature type="coiled-coil region" evidence="1">
    <location>
        <begin position="760"/>
        <end position="787"/>
    </location>
</feature>
<accession>A0A2R4P2Z2</accession>
<keyword evidence="2" id="KW-0540">Nuclease</keyword>
<dbReference type="Proteomes" id="UP000241854">
    <property type="component" value="Plasmid pICON"/>
</dbReference>
<dbReference type="AlphaFoldDB" id="A0A2R4P2Z2"/>
<reference evidence="2 3" key="1">
    <citation type="journal article" date="2018" name="Emerg. Microbes Infect.">
        <title>Genomic analysis of oral Campylobacter concisus strains identified a potential bacterial molecular marker associated with active Crohn's disease.</title>
        <authorList>
            <person name="Liu F."/>
            <person name="Ma R."/>
            <person name="Tay C.Y.A."/>
            <person name="Octavia S."/>
            <person name="Lan R."/>
            <person name="Chung H.K.L."/>
            <person name="Riordan S.M."/>
            <person name="Grimm M.C."/>
            <person name="Leong R.W."/>
            <person name="Tanaka M.M."/>
            <person name="Connor S."/>
            <person name="Zhang L."/>
        </authorList>
    </citation>
    <scope>NUCLEOTIDE SEQUENCE [LARGE SCALE GENOMIC DNA]</scope>
    <source>
        <strain evidence="2 3">P2CDO4</strain>
        <plasmid evidence="2">pICON</plasmid>
    </source>
</reference>
<geneLocation type="plasmid" evidence="3">
    <name>picon</name>
</geneLocation>
<dbReference type="RefSeq" id="WP_107917348.1">
    <property type="nucleotide sequence ID" value="NZ_CP021643.1"/>
</dbReference>
<dbReference type="GO" id="GO:0004527">
    <property type="term" value="F:exonuclease activity"/>
    <property type="evidence" value="ECO:0007669"/>
    <property type="project" value="UniProtKB-KW"/>
</dbReference>
<keyword evidence="1" id="KW-0175">Coiled coil</keyword>
<name>A0A2R4P2Z2_9BACT</name>
<evidence type="ECO:0000256" key="1">
    <source>
        <dbReference type="SAM" id="Coils"/>
    </source>
</evidence>
<keyword evidence="2" id="KW-0378">Hydrolase</keyword>
<evidence type="ECO:0000313" key="3">
    <source>
        <dbReference type="Proteomes" id="UP000241854"/>
    </source>
</evidence>
<feature type="coiled-coil region" evidence="1">
    <location>
        <begin position="200"/>
        <end position="227"/>
    </location>
</feature>
<organism evidence="2 3">
    <name type="scientific">Campylobacter concisus</name>
    <dbReference type="NCBI Taxonomy" id="199"/>
    <lineage>
        <taxon>Bacteria</taxon>
        <taxon>Pseudomonadati</taxon>
        <taxon>Campylobacterota</taxon>
        <taxon>Epsilonproteobacteria</taxon>
        <taxon>Campylobacterales</taxon>
        <taxon>Campylobacteraceae</taxon>
        <taxon>Campylobacter</taxon>
    </lineage>
</organism>
<gene>
    <name evidence="2" type="ORF">CCS77_2034</name>
</gene>
<sequence length="1247" mass="142215">MDQEQLKNFANNFAIKPQKDEYEEMELEDLKVDRAEQTIPKTAQQEQPNPIKKTSALEQEIFADGIGNEPNINNKPHFDNVTDVLEDKEEKIATNSANTLKDNEKTSKHVDWDAFKMGSSEDFDKANQQEGKRAYEERNAQEQDKRNISNFLKRQSEEKLQTLLKTRYGFLPSSVSLNKCASTKIAQASGDGMYDHQQIENCFKEDLENAKKKLKEIDETYNKMLGSPALAFFAYFFIAAKAIHHAIETPHTIKTTHNYMDKKNLKELANFMNLSADEKKEYLKKMERDIQGYNDNIQSKDEFIKELNKDIEDNIDEATKAVSGGKYNSTEDMIADGYFEQDLTGEEIKKLHQQTENLAKEGSIERIEQLKASQEQSLAELAEVNNKLSQADRALEDIVDNIEPPAHGKYFQQAYDEMLKEKKWTRDDINNLDLYERYSAMGEIYDEAATLAKQDGADPKNLIYKSSLNEMLRDMSKYRIDKSDKEEQNLRNYIIDKLDKHDIKTDFNNVYNLSDQLDAILKKNKADLEELQNLFSKTRTTYAIATSQLEKSSAKKIAAQERSKILDAYGNEFTLKQKDKLAIEASDSIFNLVNRPLLKKDSHLNKNIDKLEEFAKENFKNFSDKYNLIKANSIIMAKVLDQEKFGLSDQENIKFAKIVQDGLDKFHQNFIKTGEMNFKDLEAQITSKINEENIGIKNKDFKKNIGNYILDAIDDERIMKENNNPKYILKDAENIKNIHSSIEKINYYNENIRYAGAENRKTLENDIKEYSSKKEEQEKLITKHIERQFGSLFKDAGLTNEEHNSIKNSVQNSLSRMSKSDKIKDAGGEILKDLAEKSGVSSRIKEHLIKTVAKINPVTGVAVYIGDKILSSAYKKYKEADEKLSSKSNILEKQNKEPDGIGVYGKIFETIISGNGDKLDIIPKLAPLKQDFKSAAKEWFSILTNNVKYSDEINKDFKTDPARVSKILPIKLLFTKLNFADKLSYGERPELIGMQNRSEMTHKTSVDKEKLDSTMEFLKKTAVGTSLIFAKAIFQKIAGAKENESMDPNQKPSSSLASAIFTQKFDHIIGQKDPFRIASVLKGAGFSSEAISKMPTDKLGYAKLFSTDALRVLDIQGKEYLNIMQGMLKLKGISGVGDFMKQVSELKKVVGTQFNSTINSNSFAKNEPFLKNLKSIDIFKKEPMLDIGEVKDGIKNVADFAFKSTIAKNIIKKVDTAMKKISEVSKDDRNLNQIIDTFENIFKPKMK</sequence>
<feature type="coiled-coil region" evidence="1">
    <location>
        <begin position="364"/>
        <end position="401"/>
    </location>
</feature>
<evidence type="ECO:0000313" key="2">
    <source>
        <dbReference type="EMBL" id="AVX45040.1"/>
    </source>
</evidence>
<keyword evidence="2" id="KW-0269">Exonuclease</keyword>